<dbReference type="InterPro" id="IPR027417">
    <property type="entry name" value="P-loop_NTPase"/>
</dbReference>
<protein>
    <recommendedName>
        <fullName evidence="3">HPr kinase/phosphorylase</fullName>
    </recommendedName>
</protein>
<keyword evidence="2" id="KW-1185">Reference proteome</keyword>
<gene>
    <name evidence="1" type="ORF">DSM104635_00198</name>
</gene>
<evidence type="ECO:0008006" key="3">
    <source>
        <dbReference type="Google" id="ProtNLM"/>
    </source>
</evidence>
<dbReference type="AlphaFoldDB" id="A0A6I6MJP8"/>
<sequence length="284" mass="31301">MDDFLKRPAVAQPPMQGAPFHTWSFDDGALWTAFYRIEGGYLLRFPSLADFQICRQGGQVICTPAPDASEADIEHLYLNQVLPLVLSALGTPVFHASAVELCGGAVAFVATTGRGKSTLAAAFTVAGNRLMTDDSLILSERDGQYDVIPSHPSIRLWEDSLGAILPTGLQPTPSLSFTSKSRFNAGGQIPYGDQPRRFLGAYFLGEAICEEILLHQLSEAEALREWTKHSFLLDVQDRDNLREHFDRVSTLAAAVPCFRLDYPRRFAELERVRDAVSEKTAALV</sequence>
<dbReference type="Gene3D" id="3.40.50.300">
    <property type="entry name" value="P-loop containing nucleotide triphosphate hydrolases"/>
    <property type="match status" value="1"/>
</dbReference>
<dbReference type="Proteomes" id="UP000431269">
    <property type="component" value="Chromosome"/>
</dbReference>
<evidence type="ECO:0000313" key="1">
    <source>
        <dbReference type="EMBL" id="QGZ93388.1"/>
    </source>
</evidence>
<dbReference type="EMBL" id="CP047045">
    <property type="protein sequence ID" value="QGZ93388.1"/>
    <property type="molecule type" value="Genomic_DNA"/>
</dbReference>
<dbReference type="SUPFAM" id="SSF53795">
    <property type="entry name" value="PEP carboxykinase-like"/>
    <property type="match status" value="1"/>
</dbReference>
<accession>A0A6I6MJP8</accession>
<name>A0A6I6MJP8_9CAUL</name>
<proteinExistence type="predicted"/>
<evidence type="ECO:0000313" key="2">
    <source>
        <dbReference type="Proteomes" id="UP000431269"/>
    </source>
</evidence>
<dbReference type="KEGG" id="tsv:DSM104635_00198"/>
<reference evidence="2" key="1">
    <citation type="submission" date="2019-12" db="EMBL/GenBank/DDBJ databases">
        <title>Complete genome of Terracaulis silvestris 0127_4.</title>
        <authorList>
            <person name="Vieira S."/>
            <person name="Riedel T."/>
            <person name="Sproer C."/>
            <person name="Pascual J."/>
            <person name="Boedeker C."/>
            <person name="Overmann J."/>
        </authorList>
    </citation>
    <scope>NUCLEOTIDE SEQUENCE [LARGE SCALE GENOMIC DNA]</scope>
    <source>
        <strain evidence="2">0127_4</strain>
    </source>
</reference>
<organism evidence="1 2">
    <name type="scientific">Terricaulis silvestris</name>
    <dbReference type="NCBI Taxonomy" id="2686094"/>
    <lineage>
        <taxon>Bacteria</taxon>
        <taxon>Pseudomonadati</taxon>
        <taxon>Pseudomonadota</taxon>
        <taxon>Alphaproteobacteria</taxon>
        <taxon>Caulobacterales</taxon>
        <taxon>Caulobacteraceae</taxon>
        <taxon>Terricaulis</taxon>
    </lineage>
</organism>